<organism evidence="1 2">
    <name type="scientific">Eumeta variegata</name>
    <name type="common">Bagworm moth</name>
    <name type="synonym">Eumeta japonica</name>
    <dbReference type="NCBI Taxonomy" id="151549"/>
    <lineage>
        <taxon>Eukaryota</taxon>
        <taxon>Metazoa</taxon>
        <taxon>Ecdysozoa</taxon>
        <taxon>Arthropoda</taxon>
        <taxon>Hexapoda</taxon>
        <taxon>Insecta</taxon>
        <taxon>Pterygota</taxon>
        <taxon>Neoptera</taxon>
        <taxon>Endopterygota</taxon>
        <taxon>Lepidoptera</taxon>
        <taxon>Glossata</taxon>
        <taxon>Ditrysia</taxon>
        <taxon>Tineoidea</taxon>
        <taxon>Psychidae</taxon>
        <taxon>Oiketicinae</taxon>
        <taxon>Eumeta</taxon>
    </lineage>
</organism>
<sequence>MRVPVAHSPFIISQIPSTSPIPSPSAFSLLHQPTPFSISYPIPAQKAGNALVTSLESRVSMGSVDHLYSGALHKQKPIDLCFIDYQLMRYASPVTDISFYLSMSTGRGLRCRHYARLLDIYYGTLAAVLRQGSLDVNEVYPREIFERHLRKYSVLGLVEALIALKIITGDSEAALDVSEMNEKVTDVPAVDEGREALYIDRVNGVVDDFFSNGYSLDEVLGEN</sequence>
<dbReference type="InterPro" id="IPR011009">
    <property type="entry name" value="Kinase-like_dom_sf"/>
</dbReference>
<proteinExistence type="predicted"/>
<keyword evidence="2" id="KW-1185">Reference proteome</keyword>
<dbReference type="PANTHER" id="PTHR11012">
    <property type="entry name" value="PROTEIN KINASE-LIKE DOMAIN-CONTAINING"/>
    <property type="match status" value="1"/>
</dbReference>
<reference evidence="1 2" key="1">
    <citation type="journal article" date="2019" name="Commun. Biol.">
        <title>The bagworm genome reveals a unique fibroin gene that provides high tensile strength.</title>
        <authorList>
            <person name="Kono N."/>
            <person name="Nakamura H."/>
            <person name="Ohtoshi R."/>
            <person name="Tomita M."/>
            <person name="Numata K."/>
            <person name="Arakawa K."/>
        </authorList>
    </citation>
    <scope>NUCLEOTIDE SEQUENCE [LARGE SCALE GENOMIC DNA]</scope>
</reference>
<dbReference type="InterPro" id="IPR004119">
    <property type="entry name" value="EcKL"/>
</dbReference>
<protein>
    <recommendedName>
        <fullName evidence="3">CHK kinase-like domain-containing protein</fullName>
    </recommendedName>
</protein>
<gene>
    <name evidence="1" type="ORF">EVAR_84530_1</name>
</gene>
<dbReference type="PANTHER" id="PTHR11012:SF30">
    <property type="entry name" value="PROTEIN KINASE-LIKE DOMAIN-CONTAINING"/>
    <property type="match status" value="1"/>
</dbReference>
<comment type="caution">
    <text evidence="1">The sequence shown here is derived from an EMBL/GenBank/DDBJ whole genome shotgun (WGS) entry which is preliminary data.</text>
</comment>
<dbReference type="OrthoDB" id="191037at2759"/>
<evidence type="ECO:0000313" key="2">
    <source>
        <dbReference type="Proteomes" id="UP000299102"/>
    </source>
</evidence>
<dbReference type="STRING" id="151549.A0A4C1UHP0"/>
<accession>A0A4C1UHP0</accession>
<dbReference type="AlphaFoldDB" id="A0A4C1UHP0"/>
<dbReference type="EMBL" id="BGZK01000174">
    <property type="protein sequence ID" value="GBP25971.1"/>
    <property type="molecule type" value="Genomic_DNA"/>
</dbReference>
<evidence type="ECO:0000313" key="1">
    <source>
        <dbReference type="EMBL" id="GBP25971.1"/>
    </source>
</evidence>
<evidence type="ECO:0008006" key="3">
    <source>
        <dbReference type="Google" id="ProtNLM"/>
    </source>
</evidence>
<dbReference type="SUPFAM" id="SSF56112">
    <property type="entry name" value="Protein kinase-like (PK-like)"/>
    <property type="match status" value="1"/>
</dbReference>
<dbReference type="Proteomes" id="UP000299102">
    <property type="component" value="Unassembled WGS sequence"/>
</dbReference>
<name>A0A4C1UHP0_EUMVA</name>
<dbReference type="Pfam" id="PF02958">
    <property type="entry name" value="EcKL"/>
    <property type="match status" value="1"/>
</dbReference>